<dbReference type="EC" id="3.4.13.-" evidence="9"/>
<dbReference type="EMBL" id="DVKI01000034">
    <property type="protein sequence ID" value="HIT16954.1"/>
    <property type="molecule type" value="Genomic_DNA"/>
</dbReference>
<keyword evidence="6" id="KW-0862">Zinc</keyword>
<evidence type="ECO:0000256" key="5">
    <source>
        <dbReference type="ARBA" id="ARBA00022801"/>
    </source>
</evidence>
<dbReference type="GO" id="GO:0016805">
    <property type="term" value="F:dipeptidase activity"/>
    <property type="evidence" value="ECO:0007669"/>
    <property type="project" value="UniProtKB-KW"/>
</dbReference>
<comment type="similarity">
    <text evidence="2">Belongs to the peptidase M20A family.</text>
</comment>
<dbReference type="InterPro" id="IPR050072">
    <property type="entry name" value="Peptidase_M20A"/>
</dbReference>
<name>A0A9D1G7A6_9FIRM</name>
<protein>
    <submittedName>
        <fullName evidence="9">Sapep family Mn(2+)-dependent dipeptidase</fullName>
        <ecNumber evidence="9">3.4.13.-</ecNumber>
    </submittedName>
</protein>
<dbReference type="PANTHER" id="PTHR43808:SF31">
    <property type="entry name" value="N-ACETYL-L-CITRULLINE DEACETYLASE"/>
    <property type="match status" value="1"/>
</dbReference>
<dbReference type="GO" id="GO:0008270">
    <property type="term" value="F:zinc ion binding"/>
    <property type="evidence" value="ECO:0007669"/>
    <property type="project" value="InterPro"/>
</dbReference>
<evidence type="ECO:0000256" key="6">
    <source>
        <dbReference type="ARBA" id="ARBA00022833"/>
    </source>
</evidence>
<dbReference type="NCBIfam" id="TIGR01887">
    <property type="entry name" value="dipeptidaselike"/>
    <property type="match status" value="1"/>
</dbReference>
<evidence type="ECO:0000256" key="4">
    <source>
        <dbReference type="ARBA" id="ARBA00022723"/>
    </source>
</evidence>
<dbReference type="AlphaFoldDB" id="A0A9D1G7A6"/>
<evidence type="ECO:0000256" key="1">
    <source>
        <dbReference type="ARBA" id="ARBA00001947"/>
    </source>
</evidence>
<dbReference type="SUPFAM" id="SSF53187">
    <property type="entry name" value="Zn-dependent exopeptidases"/>
    <property type="match status" value="1"/>
</dbReference>
<dbReference type="InterPro" id="IPR036264">
    <property type="entry name" value="Bact_exopeptidase_dim_dom"/>
</dbReference>
<reference evidence="9" key="2">
    <citation type="journal article" date="2021" name="PeerJ">
        <title>Extensive microbial diversity within the chicken gut microbiome revealed by metagenomics and culture.</title>
        <authorList>
            <person name="Gilroy R."/>
            <person name="Ravi A."/>
            <person name="Getino M."/>
            <person name="Pursley I."/>
            <person name="Horton D.L."/>
            <person name="Alikhan N.F."/>
            <person name="Baker D."/>
            <person name="Gharbi K."/>
            <person name="Hall N."/>
            <person name="Watson M."/>
            <person name="Adriaenssens E.M."/>
            <person name="Foster-Nyarko E."/>
            <person name="Jarju S."/>
            <person name="Secka A."/>
            <person name="Antonio M."/>
            <person name="Oren A."/>
            <person name="Chaudhuri R.R."/>
            <person name="La Ragione R."/>
            <person name="Hildebrand F."/>
            <person name="Pallen M.J."/>
        </authorList>
    </citation>
    <scope>NUCLEOTIDE SEQUENCE</scope>
    <source>
        <strain evidence="9">14508</strain>
    </source>
</reference>
<dbReference type="GO" id="GO:0006526">
    <property type="term" value="P:L-arginine biosynthetic process"/>
    <property type="evidence" value="ECO:0007669"/>
    <property type="project" value="TreeGrafter"/>
</dbReference>
<dbReference type="SUPFAM" id="SSF55031">
    <property type="entry name" value="Bacterial exopeptidase dimerisation domain"/>
    <property type="match status" value="1"/>
</dbReference>
<dbReference type="GO" id="GO:0008777">
    <property type="term" value="F:acetylornithine deacetylase activity"/>
    <property type="evidence" value="ECO:0007669"/>
    <property type="project" value="TreeGrafter"/>
</dbReference>
<keyword evidence="4" id="KW-0479">Metal-binding</keyword>
<reference evidence="9" key="1">
    <citation type="submission" date="2020-10" db="EMBL/GenBank/DDBJ databases">
        <authorList>
            <person name="Gilroy R."/>
        </authorList>
    </citation>
    <scope>NUCLEOTIDE SEQUENCE</scope>
    <source>
        <strain evidence="9">14508</strain>
    </source>
</reference>
<evidence type="ECO:0000256" key="3">
    <source>
        <dbReference type="ARBA" id="ARBA00022670"/>
    </source>
</evidence>
<evidence type="ECO:0000313" key="10">
    <source>
        <dbReference type="Proteomes" id="UP000886893"/>
    </source>
</evidence>
<keyword evidence="3" id="KW-0645">Protease</keyword>
<evidence type="ECO:0000313" key="9">
    <source>
        <dbReference type="EMBL" id="HIT16954.1"/>
    </source>
</evidence>
<dbReference type="GO" id="GO:0006508">
    <property type="term" value="P:proteolysis"/>
    <property type="evidence" value="ECO:0007669"/>
    <property type="project" value="UniProtKB-KW"/>
</dbReference>
<accession>A0A9D1G7A6</accession>
<dbReference type="Gene3D" id="3.30.70.360">
    <property type="match status" value="2"/>
</dbReference>
<dbReference type="Pfam" id="PF01546">
    <property type="entry name" value="Peptidase_M20"/>
    <property type="match status" value="1"/>
</dbReference>
<sequence>MELNLKKYHDEMVQELQKLVSYKTILDTPVENGPFGKGNKECLEYVLSLCARLGMKVKNLDGYCGYAEVGEGEEIFAIISHLDVVPEGEGWEYPPYQATIVDQVMTGRGVWDDKGPAVVSIYTIKALMDAQFVFKKRVRLIFGCNEETGSLCVEHYLKKEGQITYGFTPDADFPVIFGEKTINNITIEGKAQNKGNLTLQSIDAGEAFNAVISKATFNIQYGCQRCKQKLLDDLTIAFQNLHIEWHYNDQSEEQVLQIVVIGKAAHGSLPMLGVNAASYGIYALSQTELDNSFVQWYAKYIGLEYDGKRLGCYATDQYGDIAVNVGIVKYHQGTYFVGINCRLPFNITSQKVVQAMKKTLQDENVTIQLPYDSKGFLIQEDSLMIQTMVKTYQQVTKDYTSKPKCIAGGTYARHFHNCVGFGASLPFSPEENIHSANERLKLELMDIWLEIYVLAVQKLLTDVHFN</sequence>
<gene>
    <name evidence="9" type="ORF">IAD04_01060</name>
</gene>
<proteinExistence type="inferred from homology"/>
<dbReference type="InterPro" id="IPR002933">
    <property type="entry name" value="Peptidase_M20"/>
</dbReference>
<dbReference type="PANTHER" id="PTHR43808">
    <property type="entry name" value="ACETYLORNITHINE DEACETYLASE"/>
    <property type="match status" value="1"/>
</dbReference>
<dbReference type="GO" id="GO:0008237">
    <property type="term" value="F:metallopeptidase activity"/>
    <property type="evidence" value="ECO:0007669"/>
    <property type="project" value="UniProtKB-KW"/>
</dbReference>
<evidence type="ECO:0000256" key="2">
    <source>
        <dbReference type="ARBA" id="ARBA00006247"/>
    </source>
</evidence>
<dbReference type="Gene3D" id="3.40.630.10">
    <property type="entry name" value="Zn peptidases"/>
    <property type="match status" value="1"/>
</dbReference>
<keyword evidence="5 9" id="KW-0378">Hydrolase</keyword>
<dbReference type="InterPro" id="IPR010964">
    <property type="entry name" value="M20A_pepV-rel"/>
</dbReference>
<evidence type="ECO:0000256" key="8">
    <source>
        <dbReference type="ARBA" id="ARBA00023049"/>
    </source>
</evidence>
<evidence type="ECO:0000256" key="7">
    <source>
        <dbReference type="ARBA" id="ARBA00022997"/>
    </source>
</evidence>
<comment type="cofactor">
    <cofactor evidence="1">
        <name>Zn(2+)</name>
        <dbReference type="ChEBI" id="CHEBI:29105"/>
    </cofactor>
</comment>
<organism evidence="9 10">
    <name type="scientific">Candidatus Caccosoma faecigallinarum</name>
    <dbReference type="NCBI Taxonomy" id="2840720"/>
    <lineage>
        <taxon>Bacteria</taxon>
        <taxon>Bacillati</taxon>
        <taxon>Bacillota</taxon>
        <taxon>Bacillota incertae sedis</taxon>
        <taxon>Candidatus Caccosoma</taxon>
    </lineage>
</organism>
<keyword evidence="8" id="KW-0482">Metalloprotease</keyword>
<dbReference type="Proteomes" id="UP000886893">
    <property type="component" value="Unassembled WGS sequence"/>
</dbReference>
<comment type="caution">
    <text evidence="9">The sequence shown here is derived from an EMBL/GenBank/DDBJ whole genome shotgun (WGS) entry which is preliminary data.</text>
</comment>
<keyword evidence="7 9" id="KW-0224">Dipeptidase</keyword>